<feature type="domain" description="C2H2-type" evidence="10">
    <location>
        <begin position="75"/>
        <end position="102"/>
    </location>
</feature>
<dbReference type="Proteomes" id="UP000299102">
    <property type="component" value="Unassembled WGS sequence"/>
</dbReference>
<feature type="region of interest" description="Disordered" evidence="9">
    <location>
        <begin position="46"/>
        <end position="67"/>
    </location>
</feature>
<organism evidence="11 12">
    <name type="scientific">Eumeta variegata</name>
    <name type="common">Bagworm moth</name>
    <name type="synonym">Eumeta japonica</name>
    <dbReference type="NCBI Taxonomy" id="151549"/>
    <lineage>
        <taxon>Eukaryota</taxon>
        <taxon>Metazoa</taxon>
        <taxon>Ecdysozoa</taxon>
        <taxon>Arthropoda</taxon>
        <taxon>Hexapoda</taxon>
        <taxon>Insecta</taxon>
        <taxon>Pterygota</taxon>
        <taxon>Neoptera</taxon>
        <taxon>Endopterygota</taxon>
        <taxon>Lepidoptera</taxon>
        <taxon>Glossata</taxon>
        <taxon>Ditrysia</taxon>
        <taxon>Tineoidea</taxon>
        <taxon>Psychidae</taxon>
        <taxon>Oiketicinae</taxon>
        <taxon>Eumeta</taxon>
    </lineage>
</organism>
<keyword evidence="6" id="KW-0238">DNA-binding</keyword>
<reference evidence="11 12" key="1">
    <citation type="journal article" date="2019" name="Commun. Biol.">
        <title>The bagworm genome reveals a unique fibroin gene that provides high tensile strength.</title>
        <authorList>
            <person name="Kono N."/>
            <person name="Nakamura H."/>
            <person name="Ohtoshi R."/>
            <person name="Tomita M."/>
            <person name="Numata K."/>
            <person name="Arakawa K."/>
        </authorList>
    </citation>
    <scope>NUCLEOTIDE SEQUENCE [LARGE SCALE GENOMIC DNA]</scope>
</reference>
<dbReference type="EMBL" id="BGZK01000046">
    <property type="protein sequence ID" value="GBP11426.1"/>
    <property type="molecule type" value="Genomic_DNA"/>
</dbReference>
<sequence>MLEPFDTIIGESVSRAKEEGHCSTDSCKELGLSNFSLVLDEHKRLHKPENPSASQQNEYSDPQSDTGHYTTVKPYKCSQCEYSASCLYILQRHVRTHTGEKPYKCKQYEYFLDKYSVAHSIDVLLFTAVDSRDQLQSAVNVRNTGFAGPSRKEPSGPVRVTRAFHCDVIARNH</sequence>
<dbReference type="InterPro" id="IPR036236">
    <property type="entry name" value="Znf_C2H2_sf"/>
</dbReference>
<dbReference type="PANTHER" id="PTHR24392">
    <property type="entry name" value="ZINC FINGER PROTEIN"/>
    <property type="match status" value="1"/>
</dbReference>
<dbReference type="GO" id="GO:0003677">
    <property type="term" value="F:DNA binding"/>
    <property type="evidence" value="ECO:0007669"/>
    <property type="project" value="UniProtKB-KW"/>
</dbReference>
<evidence type="ECO:0000256" key="8">
    <source>
        <dbReference type="PROSITE-ProRule" id="PRU00042"/>
    </source>
</evidence>
<dbReference type="PROSITE" id="PS50157">
    <property type="entry name" value="ZINC_FINGER_C2H2_2"/>
    <property type="match status" value="1"/>
</dbReference>
<comment type="subcellular location">
    <subcellularLocation>
        <location evidence="1">Nucleus</location>
    </subcellularLocation>
</comment>
<dbReference type="InterPro" id="IPR013087">
    <property type="entry name" value="Znf_C2H2_type"/>
</dbReference>
<dbReference type="Gene3D" id="3.30.160.60">
    <property type="entry name" value="Classic Zinc Finger"/>
    <property type="match status" value="1"/>
</dbReference>
<accession>A0A4C1TB74</accession>
<dbReference type="GO" id="GO:0008270">
    <property type="term" value="F:zinc ion binding"/>
    <property type="evidence" value="ECO:0007669"/>
    <property type="project" value="UniProtKB-KW"/>
</dbReference>
<dbReference type="STRING" id="151549.A0A4C1TB74"/>
<dbReference type="GO" id="GO:0005634">
    <property type="term" value="C:nucleus"/>
    <property type="evidence" value="ECO:0007669"/>
    <property type="project" value="UniProtKB-SubCell"/>
</dbReference>
<feature type="compositionally biased region" description="Polar residues" evidence="9">
    <location>
        <begin position="51"/>
        <end position="67"/>
    </location>
</feature>
<name>A0A4C1TB74_EUMVA</name>
<evidence type="ECO:0000256" key="5">
    <source>
        <dbReference type="ARBA" id="ARBA00022833"/>
    </source>
</evidence>
<keyword evidence="3" id="KW-0677">Repeat</keyword>
<evidence type="ECO:0000313" key="11">
    <source>
        <dbReference type="EMBL" id="GBP11426.1"/>
    </source>
</evidence>
<proteinExistence type="predicted"/>
<keyword evidence="2" id="KW-0479">Metal-binding</keyword>
<evidence type="ECO:0000256" key="4">
    <source>
        <dbReference type="ARBA" id="ARBA00022771"/>
    </source>
</evidence>
<evidence type="ECO:0000259" key="10">
    <source>
        <dbReference type="PROSITE" id="PS50157"/>
    </source>
</evidence>
<dbReference type="FunFam" id="3.30.160.60:FF:000630">
    <property type="entry name" value="Zinc finger protein 180"/>
    <property type="match status" value="1"/>
</dbReference>
<comment type="caution">
    <text evidence="11">The sequence shown here is derived from an EMBL/GenBank/DDBJ whole genome shotgun (WGS) entry which is preliminary data.</text>
</comment>
<dbReference type="SUPFAM" id="SSF57667">
    <property type="entry name" value="beta-beta-alpha zinc fingers"/>
    <property type="match status" value="1"/>
</dbReference>
<keyword evidence="12" id="KW-1185">Reference proteome</keyword>
<keyword evidence="7" id="KW-0539">Nucleus</keyword>
<dbReference type="OrthoDB" id="6077919at2759"/>
<evidence type="ECO:0000256" key="3">
    <source>
        <dbReference type="ARBA" id="ARBA00022737"/>
    </source>
</evidence>
<evidence type="ECO:0000256" key="2">
    <source>
        <dbReference type="ARBA" id="ARBA00022723"/>
    </source>
</evidence>
<evidence type="ECO:0000256" key="6">
    <source>
        <dbReference type="ARBA" id="ARBA00023125"/>
    </source>
</evidence>
<keyword evidence="4 8" id="KW-0863">Zinc-finger</keyword>
<keyword evidence="5" id="KW-0862">Zinc</keyword>
<evidence type="ECO:0000256" key="9">
    <source>
        <dbReference type="SAM" id="MobiDB-lite"/>
    </source>
</evidence>
<protein>
    <submittedName>
        <fullName evidence="11">Zinc finger protein 20</fullName>
    </submittedName>
</protein>
<evidence type="ECO:0000313" key="12">
    <source>
        <dbReference type="Proteomes" id="UP000299102"/>
    </source>
</evidence>
<evidence type="ECO:0000256" key="7">
    <source>
        <dbReference type="ARBA" id="ARBA00023242"/>
    </source>
</evidence>
<dbReference type="AlphaFoldDB" id="A0A4C1TB74"/>
<gene>
    <name evidence="11" type="primary">ZNF20</name>
    <name evidence="11" type="ORF">EVAR_92931_1</name>
</gene>
<evidence type="ECO:0000256" key="1">
    <source>
        <dbReference type="ARBA" id="ARBA00004123"/>
    </source>
</evidence>